<evidence type="ECO:0000256" key="3">
    <source>
        <dbReference type="ARBA" id="ARBA00022692"/>
    </source>
</evidence>
<comment type="caution">
    <text evidence="8">The sequence shown here is derived from an EMBL/GenBank/DDBJ whole genome shotgun (WGS) entry which is preliminary data.</text>
</comment>
<dbReference type="RefSeq" id="WP_319613169.1">
    <property type="nucleotide sequence ID" value="NZ_JAWXYB010000018.1"/>
</dbReference>
<dbReference type="EMBL" id="JAWXYB010000018">
    <property type="protein sequence ID" value="MDX5930209.1"/>
    <property type="molecule type" value="Genomic_DNA"/>
</dbReference>
<dbReference type="Proteomes" id="UP001279553">
    <property type="component" value="Unassembled WGS sequence"/>
</dbReference>
<gene>
    <name evidence="8" type="ORF">SIL87_05430</name>
</gene>
<name>A0AAW9DM28_ACIAO</name>
<feature type="transmembrane region" description="Helical" evidence="7">
    <location>
        <begin position="240"/>
        <end position="257"/>
    </location>
</feature>
<feature type="transmembrane region" description="Helical" evidence="7">
    <location>
        <begin position="169"/>
        <end position="192"/>
    </location>
</feature>
<dbReference type="GO" id="GO:0055085">
    <property type="term" value="P:transmembrane transport"/>
    <property type="evidence" value="ECO:0007669"/>
    <property type="project" value="InterPro"/>
</dbReference>
<keyword evidence="4 7" id="KW-1133">Transmembrane helix</keyword>
<reference evidence="8 9" key="1">
    <citation type="submission" date="2023-11" db="EMBL/GenBank/DDBJ databases">
        <title>MicrobeMod: A computational toolkit for identifying prokaryotic methylation and restriction-modification with nanopore sequencing.</title>
        <authorList>
            <person name="Crits-Christoph A."/>
            <person name="Kang S.C."/>
            <person name="Lee H."/>
            <person name="Ostrov N."/>
        </authorList>
    </citation>
    <scope>NUCLEOTIDE SEQUENCE [LARGE SCALE GENOMIC DNA]</scope>
    <source>
        <strain evidence="8 9">DSMZ 700</strain>
    </source>
</reference>
<evidence type="ECO:0000256" key="4">
    <source>
        <dbReference type="ARBA" id="ARBA00022989"/>
    </source>
</evidence>
<feature type="transmembrane region" description="Helical" evidence="7">
    <location>
        <begin position="84"/>
        <end position="106"/>
    </location>
</feature>
<comment type="subcellular location">
    <subcellularLocation>
        <location evidence="6">Cell membrane</location>
        <topology evidence="6">Multi-pass membrane protein</topology>
    </subcellularLocation>
    <subcellularLocation>
        <location evidence="1">Membrane</location>
        <topology evidence="1">Multi-pass membrane protein</topology>
    </subcellularLocation>
</comment>
<accession>A0AAW9DM28</accession>
<feature type="transmembrane region" description="Helical" evidence="7">
    <location>
        <begin position="49"/>
        <end position="72"/>
    </location>
</feature>
<dbReference type="PANTHER" id="PTHR30477">
    <property type="entry name" value="ABC-TRANSPORTER METAL-BINDING PROTEIN"/>
    <property type="match status" value="1"/>
</dbReference>
<evidence type="ECO:0000256" key="2">
    <source>
        <dbReference type="ARBA" id="ARBA00008034"/>
    </source>
</evidence>
<evidence type="ECO:0000256" key="5">
    <source>
        <dbReference type="ARBA" id="ARBA00023136"/>
    </source>
</evidence>
<dbReference type="InterPro" id="IPR001626">
    <property type="entry name" value="ABC_TroCD"/>
</dbReference>
<evidence type="ECO:0000256" key="6">
    <source>
        <dbReference type="RuleBase" id="RU003943"/>
    </source>
</evidence>
<sequence>MFSSFMVNTWIVASIVAATAGLVGFFVVVRGSSFAAHALPLSTFPGAAAAAWLGINEIAGLVIFALLGVIGIDALSRRGRPEVATALTLVLLLGLGTLFLSQTAEYSQEVYGLLFGQILGIGARDIAPIAVVCALAAGAIVLLFRPLLLGSVSRELAQARGAAPGRLDLAFLIILAMASAVALPVVGALLVFSLMVGPASAARNLTDRPGLALGLSVMLSLIIGWAAIALSYVTNWPVGFFVGGFGAVAYALGRSGLRFGVVGSVRA</sequence>
<evidence type="ECO:0000313" key="8">
    <source>
        <dbReference type="EMBL" id="MDX5930209.1"/>
    </source>
</evidence>
<evidence type="ECO:0000256" key="1">
    <source>
        <dbReference type="ARBA" id="ARBA00004141"/>
    </source>
</evidence>
<dbReference type="Gene3D" id="1.10.3470.10">
    <property type="entry name" value="ABC transporter involved in vitamin B12 uptake, BtuC"/>
    <property type="match status" value="1"/>
</dbReference>
<comment type="similarity">
    <text evidence="2 6">Belongs to the ABC-3 integral membrane protein family.</text>
</comment>
<protein>
    <submittedName>
        <fullName evidence="8">Metal ABC transporter permease</fullName>
    </submittedName>
</protein>
<feature type="transmembrane region" description="Helical" evidence="7">
    <location>
        <begin position="7"/>
        <end position="29"/>
    </location>
</feature>
<proteinExistence type="inferred from homology"/>
<organism evidence="8 9">
    <name type="scientific">Acidiphilium acidophilum</name>
    <name type="common">Thiobacillus acidophilus</name>
    <dbReference type="NCBI Taxonomy" id="76588"/>
    <lineage>
        <taxon>Bacteria</taxon>
        <taxon>Pseudomonadati</taxon>
        <taxon>Pseudomonadota</taxon>
        <taxon>Alphaproteobacteria</taxon>
        <taxon>Acetobacterales</taxon>
        <taxon>Acidocellaceae</taxon>
        <taxon>Acidiphilium</taxon>
    </lineage>
</organism>
<keyword evidence="3 6" id="KW-0812">Transmembrane</keyword>
<keyword evidence="9" id="KW-1185">Reference proteome</keyword>
<dbReference type="Pfam" id="PF00950">
    <property type="entry name" value="ABC-3"/>
    <property type="match status" value="1"/>
</dbReference>
<feature type="transmembrane region" description="Helical" evidence="7">
    <location>
        <begin position="126"/>
        <end position="148"/>
    </location>
</feature>
<dbReference type="GO" id="GO:0043190">
    <property type="term" value="C:ATP-binding cassette (ABC) transporter complex"/>
    <property type="evidence" value="ECO:0007669"/>
    <property type="project" value="InterPro"/>
</dbReference>
<evidence type="ECO:0000256" key="7">
    <source>
        <dbReference type="SAM" id="Phobius"/>
    </source>
</evidence>
<dbReference type="PANTHER" id="PTHR30477:SF0">
    <property type="entry name" value="METAL TRANSPORT SYSTEM MEMBRANE PROTEIN TM_0125-RELATED"/>
    <property type="match status" value="1"/>
</dbReference>
<keyword evidence="6" id="KW-0813">Transport</keyword>
<dbReference type="AlphaFoldDB" id="A0AAW9DM28"/>
<keyword evidence="5 7" id="KW-0472">Membrane</keyword>
<dbReference type="SUPFAM" id="SSF81345">
    <property type="entry name" value="ABC transporter involved in vitamin B12 uptake, BtuC"/>
    <property type="match status" value="1"/>
</dbReference>
<feature type="transmembrane region" description="Helical" evidence="7">
    <location>
        <begin position="212"/>
        <end position="233"/>
    </location>
</feature>
<evidence type="ECO:0000313" key="9">
    <source>
        <dbReference type="Proteomes" id="UP001279553"/>
    </source>
</evidence>
<dbReference type="InterPro" id="IPR037294">
    <property type="entry name" value="ABC_BtuC-like"/>
</dbReference>